<sequence>MLSGTVAAMVNLIEHKQTKITSKKLFISQPSHSNLRPSHQIKLFIDITSAGTNMLLRPRINRDPSIDPPPFHSTLIRKQYFFESTTRQKMFSMNLLDLDENKNVDLLDFSRGI</sequence>
<evidence type="ECO:0000313" key="2">
    <source>
        <dbReference type="Proteomes" id="UP001054837"/>
    </source>
</evidence>
<organism evidence="1 2">
    <name type="scientific">Caerostris darwini</name>
    <dbReference type="NCBI Taxonomy" id="1538125"/>
    <lineage>
        <taxon>Eukaryota</taxon>
        <taxon>Metazoa</taxon>
        <taxon>Ecdysozoa</taxon>
        <taxon>Arthropoda</taxon>
        <taxon>Chelicerata</taxon>
        <taxon>Arachnida</taxon>
        <taxon>Araneae</taxon>
        <taxon>Araneomorphae</taxon>
        <taxon>Entelegynae</taxon>
        <taxon>Araneoidea</taxon>
        <taxon>Araneidae</taxon>
        <taxon>Caerostris</taxon>
    </lineage>
</organism>
<gene>
    <name evidence="1" type="ORF">CDAR_369541</name>
</gene>
<accession>A0AAV4S1B0</accession>
<proteinExistence type="predicted"/>
<dbReference type="Proteomes" id="UP001054837">
    <property type="component" value="Unassembled WGS sequence"/>
</dbReference>
<name>A0AAV4S1B0_9ARAC</name>
<evidence type="ECO:0000313" key="1">
    <source>
        <dbReference type="EMBL" id="GIY26172.1"/>
    </source>
</evidence>
<protein>
    <submittedName>
        <fullName evidence="1">Uncharacterized protein</fullName>
    </submittedName>
</protein>
<keyword evidence="2" id="KW-1185">Reference proteome</keyword>
<dbReference type="PROSITE" id="PS00018">
    <property type="entry name" value="EF_HAND_1"/>
    <property type="match status" value="1"/>
</dbReference>
<reference evidence="1 2" key="1">
    <citation type="submission" date="2021-06" db="EMBL/GenBank/DDBJ databases">
        <title>Caerostris darwini draft genome.</title>
        <authorList>
            <person name="Kono N."/>
            <person name="Arakawa K."/>
        </authorList>
    </citation>
    <scope>NUCLEOTIDE SEQUENCE [LARGE SCALE GENOMIC DNA]</scope>
</reference>
<dbReference type="InterPro" id="IPR018247">
    <property type="entry name" value="EF_Hand_1_Ca_BS"/>
</dbReference>
<dbReference type="EMBL" id="BPLQ01006913">
    <property type="protein sequence ID" value="GIY26172.1"/>
    <property type="molecule type" value="Genomic_DNA"/>
</dbReference>
<dbReference type="AlphaFoldDB" id="A0AAV4S1B0"/>
<comment type="caution">
    <text evidence="1">The sequence shown here is derived from an EMBL/GenBank/DDBJ whole genome shotgun (WGS) entry which is preliminary data.</text>
</comment>